<reference evidence="1" key="1">
    <citation type="submission" date="2018-05" db="EMBL/GenBank/DDBJ databases">
        <authorList>
            <person name="Lanie J.A."/>
            <person name="Ng W.-L."/>
            <person name="Kazmierczak K.M."/>
            <person name="Andrzejewski T.M."/>
            <person name="Davidsen T.M."/>
            <person name="Wayne K.J."/>
            <person name="Tettelin H."/>
            <person name="Glass J.I."/>
            <person name="Rusch D."/>
            <person name="Podicherti R."/>
            <person name="Tsui H.-C.T."/>
            <person name="Winkler M.E."/>
        </authorList>
    </citation>
    <scope>NUCLEOTIDE SEQUENCE</scope>
</reference>
<evidence type="ECO:0008006" key="2">
    <source>
        <dbReference type="Google" id="ProtNLM"/>
    </source>
</evidence>
<sequence length="221" mass="23529">MSDTVVGIHTIGQTPRPDLMEGLTGLLGLSRFEMRGALDDLTRGQVPACDPDGYPLETRLRDGTPIVADAAFLEPHLQDAIADLDSRVSAHLVLCAGTFPSLTARKPLIQPVEVAVAELSGRGLGSLEVMVPFTAQAAPSARKWEAAGFSCRIHVFGESGGRPLTRWLADRLGKTSADAVVFDYVGSPAEILESVGAEIEIPVFTLGRLAIDALERTLQTL</sequence>
<dbReference type="InterPro" id="IPR010843">
    <property type="entry name" value="Uncharacterised_AroM"/>
</dbReference>
<organism evidence="1">
    <name type="scientific">marine metagenome</name>
    <dbReference type="NCBI Taxonomy" id="408172"/>
    <lineage>
        <taxon>unclassified sequences</taxon>
        <taxon>metagenomes</taxon>
        <taxon>ecological metagenomes</taxon>
    </lineage>
</organism>
<dbReference type="AlphaFoldDB" id="A0A381NPM4"/>
<accession>A0A381NPM4</accession>
<evidence type="ECO:0000313" key="1">
    <source>
        <dbReference type="EMBL" id="SUZ56556.1"/>
    </source>
</evidence>
<dbReference type="EMBL" id="UINC01000510">
    <property type="protein sequence ID" value="SUZ56556.1"/>
    <property type="molecule type" value="Genomic_DNA"/>
</dbReference>
<dbReference type="Pfam" id="PF07302">
    <property type="entry name" value="AroM"/>
    <property type="match status" value="1"/>
</dbReference>
<protein>
    <recommendedName>
        <fullName evidence="2">AroM protein</fullName>
    </recommendedName>
</protein>
<name>A0A381NPM4_9ZZZZ</name>
<proteinExistence type="predicted"/>
<gene>
    <name evidence="1" type="ORF">METZ01_LOCUS9410</name>
</gene>